<keyword evidence="2" id="KW-1185">Reference proteome</keyword>
<dbReference type="InterPro" id="IPR011333">
    <property type="entry name" value="SKP1/BTB/POZ_sf"/>
</dbReference>
<dbReference type="SUPFAM" id="SSF54695">
    <property type="entry name" value="POZ domain"/>
    <property type="match status" value="1"/>
</dbReference>
<accession>A0ABR2WP07</accession>
<name>A0ABR2WP07_9FUNG</name>
<proteinExistence type="predicted"/>
<evidence type="ECO:0000313" key="1">
    <source>
        <dbReference type="EMBL" id="KAK9763234.1"/>
    </source>
</evidence>
<protein>
    <recommendedName>
        <fullName evidence="3">BTB domain-containing protein</fullName>
    </recommendedName>
</protein>
<sequence length="170" mass="19291">MVEKLLAASSNEHSIFSVGHSSCNAFDYSTDSKIEDNIFFRTLASDCHLCVTDRLGKVQEFYVEKQRLMDSSQLFQCLFSQKCSISSSVTINDIEKNLTSTCCSNRLTQLRIQIPSVDTFEGILKWIYTKDDNEWLAQIDEENFDATLANIVFLHLGPEAYSVCTQVFTV</sequence>
<dbReference type="EMBL" id="JASJQH010000697">
    <property type="protein sequence ID" value="KAK9763234.1"/>
    <property type="molecule type" value="Genomic_DNA"/>
</dbReference>
<evidence type="ECO:0008006" key="3">
    <source>
        <dbReference type="Google" id="ProtNLM"/>
    </source>
</evidence>
<reference evidence="1 2" key="1">
    <citation type="submission" date="2023-04" db="EMBL/GenBank/DDBJ databases">
        <title>Genome of Basidiobolus ranarum AG-B5.</title>
        <authorList>
            <person name="Stajich J.E."/>
            <person name="Carter-House D."/>
            <person name="Gryganskyi A."/>
        </authorList>
    </citation>
    <scope>NUCLEOTIDE SEQUENCE [LARGE SCALE GENOMIC DNA]</scope>
    <source>
        <strain evidence="1 2">AG-B5</strain>
    </source>
</reference>
<dbReference type="Gene3D" id="3.30.710.10">
    <property type="entry name" value="Potassium Channel Kv1.1, Chain A"/>
    <property type="match status" value="1"/>
</dbReference>
<evidence type="ECO:0000313" key="2">
    <source>
        <dbReference type="Proteomes" id="UP001479436"/>
    </source>
</evidence>
<dbReference type="Proteomes" id="UP001479436">
    <property type="component" value="Unassembled WGS sequence"/>
</dbReference>
<organism evidence="1 2">
    <name type="scientific">Basidiobolus ranarum</name>
    <dbReference type="NCBI Taxonomy" id="34480"/>
    <lineage>
        <taxon>Eukaryota</taxon>
        <taxon>Fungi</taxon>
        <taxon>Fungi incertae sedis</taxon>
        <taxon>Zoopagomycota</taxon>
        <taxon>Entomophthoromycotina</taxon>
        <taxon>Basidiobolomycetes</taxon>
        <taxon>Basidiobolales</taxon>
        <taxon>Basidiobolaceae</taxon>
        <taxon>Basidiobolus</taxon>
    </lineage>
</organism>
<comment type="caution">
    <text evidence="1">The sequence shown here is derived from an EMBL/GenBank/DDBJ whole genome shotgun (WGS) entry which is preliminary data.</text>
</comment>
<gene>
    <name evidence="1" type="ORF">K7432_010289</name>
</gene>